<reference evidence="5" key="1">
    <citation type="submission" date="2009-12" db="EMBL/GenBank/DDBJ databases">
        <title>Complete sequence of Treponema primitia strain ZAS-2.</title>
        <authorList>
            <person name="Tetu S.G."/>
            <person name="Matson E."/>
            <person name="Ren Q."/>
            <person name="Seshadri R."/>
            <person name="Elbourne L."/>
            <person name="Hassan K.A."/>
            <person name="Durkin A."/>
            <person name="Radune D."/>
            <person name="Mohamoud Y."/>
            <person name="Shay R."/>
            <person name="Jin S."/>
            <person name="Zhang X."/>
            <person name="Lucey K."/>
            <person name="Ballor N.R."/>
            <person name="Ottesen E."/>
            <person name="Rosenthal R."/>
            <person name="Allen A."/>
            <person name="Leadbetter J.R."/>
            <person name="Paulsen I.T."/>
        </authorList>
    </citation>
    <scope>NUCLEOTIDE SEQUENCE [LARGE SCALE GENOMIC DNA]</scope>
    <source>
        <strain evidence="5">ATCC BAA-887 / DSM 12427 / ZAS-2</strain>
    </source>
</reference>
<dbReference type="STRING" id="545694.TREPR_0063"/>
<dbReference type="PANTHER" id="PTHR34136:SF1">
    <property type="entry name" value="UDP-N-ACETYL-D-MANNOSAMINURONIC ACID TRANSFERASE"/>
    <property type="match status" value="1"/>
</dbReference>
<keyword evidence="5" id="KW-1185">Reference proteome</keyword>
<evidence type="ECO:0000313" key="5">
    <source>
        <dbReference type="Proteomes" id="UP000009223"/>
    </source>
</evidence>
<accession>F5YNC8</accession>
<dbReference type="AlphaFoldDB" id="F5YNC8"/>
<evidence type="ECO:0000256" key="3">
    <source>
        <dbReference type="SAM" id="Phobius"/>
    </source>
</evidence>
<sequence>MDLEIPRQVERINMLRVPLDIVPQESLAPTVYKLLFADLPASASAGKLPTAEKGTVKGKNIILLSLWDLLRARGNNEYRSFVETASLIVPISKSLVGGARFLTGKTPFRYMPFDFIINLLTVLENRELSVYLLGAKARILKKAEKNIRQTFPNLRIVGRFVGNFRRQDEASILEAIRKAAPSLLLIGKGVHGEERWIARNSGQLNPGLRLWCSDIFDVFAERKRRPSRRIFEGGFEWIGYCFQHPLRFFRIFPYFYYKILLVIYRLFKKNRN</sequence>
<proteinExistence type="predicted"/>
<dbReference type="EMBL" id="CP001843">
    <property type="protein sequence ID" value="AEF84733.1"/>
    <property type="molecule type" value="Genomic_DNA"/>
</dbReference>
<keyword evidence="1" id="KW-0328">Glycosyltransferase</keyword>
<keyword evidence="2 4" id="KW-0808">Transferase</keyword>
<dbReference type="Pfam" id="PF03808">
    <property type="entry name" value="Glyco_tran_WecG"/>
    <property type="match status" value="1"/>
</dbReference>
<keyword evidence="3" id="KW-0472">Membrane</keyword>
<organism evidence="4 5">
    <name type="scientific">Treponema primitia (strain ATCC BAA-887 / DSM 12427 / ZAS-2)</name>
    <dbReference type="NCBI Taxonomy" id="545694"/>
    <lineage>
        <taxon>Bacteria</taxon>
        <taxon>Pseudomonadati</taxon>
        <taxon>Spirochaetota</taxon>
        <taxon>Spirochaetia</taxon>
        <taxon>Spirochaetales</taxon>
        <taxon>Treponemataceae</taxon>
        <taxon>Treponema</taxon>
    </lineage>
</organism>
<dbReference type="KEGG" id="tpi:TREPR_0063"/>
<gene>
    <name evidence="4" type="ordered locus">TREPR_0063</name>
</gene>
<dbReference type="PANTHER" id="PTHR34136">
    <property type="match status" value="1"/>
</dbReference>
<name>F5YNC8_TREPZ</name>
<protein>
    <submittedName>
        <fullName evidence="4">Glycosyltransferase, WecB/TagA/CpsF family</fullName>
    </submittedName>
</protein>
<dbReference type="GO" id="GO:0016758">
    <property type="term" value="F:hexosyltransferase activity"/>
    <property type="evidence" value="ECO:0007669"/>
    <property type="project" value="TreeGrafter"/>
</dbReference>
<dbReference type="eggNOG" id="COG1922">
    <property type="taxonomic scope" value="Bacteria"/>
</dbReference>
<evidence type="ECO:0000313" key="4">
    <source>
        <dbReference type="EMBL" id="AEF84733.1"/>
    </source>
</evidence>
<keyword evidence="3" id="KW-0812">Transmembrane</keyword>
<dbReference type="Proteomes" id="UP000009223">
    <property type="component" value="Chromosome"/>
</dbReference>
<dbReference type="InterPro" id="IPR004629">
    <property type="entry name" value="WecG_TagA_CpsF"/>
</dbReference>
<evidence type="ECO:0000256" key="2">
    <source>
        <dbReference type="ARBA" id="ARBA00022679"/>
    </source>
</evidence>
<dbReference type="CDD" id="cd06533">
    <property type="entry name" value="Glyco_transf_WecG_TagA"/>
    <property type="match status" value="1"/>
</dbReference>
<reference evidence="4 5" key="2">
    <citation type="journal article" date="2011" name="ISME J.">
        <title>RNA-seq reveals cooperative metabolic interactions between two termite-gut spirochete species in co-culture.</title>
        <authorList>
            <person name="Rosenthal A.Z."/>
            <person name="Matson E.G."/>
            <person name="Eldar A."/>
            <person name="Leadbetter J.R."/>
        </authorList>
    </citation>
    <scope>NUCLEOTIDE SEQUENCE [LARGE SCALE GENOMIC DNA]</scope>
    <source>
        <strain evidence="5">ATCC BAA-887 / DSM 12427 / ZAS-2</strain>
    </source>
</reference>
<feature type="transmembrane region" description="Helical" evidence="3">
    <location>
        <begin position="248"/>
        <end position="267"/>
    </location>
</feature>
<dbReference type="HOGENOM" id="CLU_063203_3_1_12"/>
<dbReference type="RefSeq" id="WP_015706396.1">
    <property type="nucleotide sequence ID" value="NC_015578.1"/>
</dbReference>
<keyword evidence="3" id="KW-1133">Transmembrane helix</keyword>
<evidence type="ECO:0000256" key="1">
    <source>
        <dbReference type="ARBA" id="ARBA00022676"/>
    </source>
</evidence>